<name>A0A8H5D2C9_9AGAR</name>
<protein>
    <recommendedName>
        <fullName evidence="4">WHIM1 domain-containing protein</fullName>
    </recommendedName>
</protein>
<feature type="region of interest" description="Disordered" evidence="1">
    <location>
        <begin position="565"/>
        <end position="600"/>
    </location>
</feature>
<reference evidence="2 3" key="1">
    <citation type="journal article" date="2020" name="ISME J.">
        <title>Uncovering the hidden diversity of litter-decomposition mechanisms in mushroom-forming fungi.</title>
        <authorList>
            <person name="Floudas D."/>
            <person name="Bentzer J."/>
            <person name="Ahren D."/>
            <person name="Johansson T."/>
            <person name="Persson P."/>
            <person name="Tunlid A."/>
        </authorList>
    </citation>
    <scope>NUCLEOTIDE SEQUENCE [LARGE SCALE GENOMIC DNA]</scope>
    <source>
        <strain evidence="2 3">CBS 146.42</strain>
    </source>
</reference>
<evidence type="ECO:0000313" key="3">
    <source>
        <dbReference type="Proteomes" id="UP000559027"/>
    </source>
</evidence>
<accession>A0A8H5D2C9</accession>
<evidence type="ECO:0000313" key="2">
    <source>
        <dbReference type="EMBL" id="KAF5352367.1"/>
    </source>
</evidence>
<feature type="compositionally biased region" description="Low complexity" evidence="1">
    <location>
        <begin position="495"/>
        <end position="515"/>
    </location>
</feature>
<sequence>MAAPGVKPDRKGHVCPPSGATHPSDRWESLFVYSFILKFTNVKEKTLGFESPMDLEDALMSREPNDILTKILARFILNLKPQTRNLNIDQISTTLMGVLAEYFKTNERTVFWDDDFQANVDPFQGMESGFFAADWDFKLKILRQLVELQLAHSQEIKAAIDHGWGVVHNKHKKEKGAITPINPGMTRETLDFLPFGMDYKRERYWIVDDSPRIYTSTNPWRLTASFKAVSSTREEYLAIIEHLKSTLPKSKGKKRLKSEQCHVDLIRNLEERIEMIDQELSVSQPTLLDSFIPSFCAVPCYPFYTRQHAIMHLPFHSAMLCIMCVRWVSHASRKSKRLAPTAWNVEVVDDCTYPDSRNDQRVAKVRKKIEQNRMLMVQAELRSTRTRRQAQKPDYVYYNQDSEASTRDEYQFQEQEDDDFEDDEEREGKGIRQKAPVATRRSTRMAVLNANGKREGSADSNLDSWRGERRSARLGFRDPFDVDERPPKRARTKESTTSIGSADASSTTSAQANDSMDTNENGIGNIKVKKTGAAALKPTEVAMEQVAGKKKSKFWVYAVEPIPGQYTDAEGDDVKTETNDSNSPAVNGHGTTSGYEGLRVEQGLFVESTA</sequence>
<dbReference type="PANTHER" id="PTHR42107:SF1">
    <property type="entry name" value="WHIM1 DOMAIN-CONTAINING PROTEIN"/>
    <property type="match status" value="1"/>
</dbReference>
<comment type="caution">
    <text evidence="2">The sequence shown here is derived from an EMBL/GenBank/DDBJ whole genome shotgun (WGS) entry which is preliminary data.</text>
</comment>
<proteinExistence type="predicted"/>
<evidence type="ECO:0000256" key="1">
    <source>
        <dbReference type="SAM" id="MobiDB-lite"/>
    </source>
</evidence>
<organism evidence="2 3">
    <name type="scientific">Leucocoprinus leucothites</name>
    <dbReference type="NCBI Taxonomy" id="201217"/>
    <lineage>
        <taxon>Eukaryota</taxon>
        <taxon>Fungi</taxon>
        <taxon>Dikarya</taxon>
        <taxon>Basidiomycota</taxon>
        <taxon>Agaricomycotina</taxon>
        <taxon>Agaricomycetes</taxon>
        <taxon>Agaricomycetidae</taxon>
        <taxon>Agaricales</taxon>
        <taxon>Agaricineae</taxon>
        <taxon>Agaricaceae</taxon>
        <taxon>Leucocoprinus</taxon>
    </lineage>
</organism>
<feature type="compositionally biased region" description="Basic and acidic residues" evidence="1">
    <location>
        <begin position="465"/>
        <end position="487"/>
    </location>
</feature>
<feature type="compositionally biased region" description="Acidic residues" evidence="1">
    <location>
        <begin position="414"/>
        <end position="425"/>
    </location>
</feature>
<feature type="region of interest" description="Disordered" evidence="1">
    <location>
        <begin position="381"/>
        <end position="524"/>
    </location>
</feature>
<keyword evidence="3" id="KW-1185">Reference proteome</keyword>
<feature type="region of interest" description="Disordered" evidence="1">
    <location>
        <begin position="1"/>
        <end position="22"/>
    </location>
</feature>
<evidence type="ECO:0008006" key="4">
    <source>
        <dbReference type="Google" id="ProtNLM"/>
    </source>
</evidence>
<gene>
    <name evidence="2" type="ORF">D9756_005980</name>
</gene>
<feature type="compositionally biased region" description="Polar residues" evidence="1">
    <location>
        <begin position="579"/>
        <end position="594"/>
    </location>
</feature>
<dbReference type="PANTHER" id="PTHR42107">
    <property type="entry name" value="YALI0D24453P"/>
    <property type="match status" value="1"/>
</dbReference>
<dbReference type="AlphaFoldDB" id="A0A8H5D2C9"/>
<dbReference type="Proteomes" id="UP000559027">
    <property type="component" value="Unassembled WGS sequence"/>
</dbReference>
<dbReference type="EMBL" id="JAACJO010000011">
    <property type="protein sequence ID" value="KAF5352367.1"/>
    <property type="molecule type" value="Genomic_DNA"/>
</dbReference>
<dbReference type="OrthoDB" id="205403at2759"/>